<accession>A0A843UBT5</accession>
<reference evidence="1" key="1">
    <citation type="submission" date="2017-07" db="EMBL/GenBank/DDBJ databases">
        <title>Taro Niue Genome Assembly and Annotation.</title>
        <authorList>
            <person name="Atibalentja N."/>
            <person name="Keating K."/>
            <person name="Fields C.J."/>
        </authorList>
    </citation>
    <scope>NUCLEOTIDE SEQUENCE</scope>
    <source>
        <strain evidence="1">Niue_2</strain>
        <tissue evidence="1">Leaf</tissue>
    </source>
</reference>
<dbReference type="AlphaFoldDB" id="A0A843UBT5"/>
<sequence length="412" mass="43483">IFGLSGWQAGQSDLSGCRGASKGRVLVAVGAAVTLREVSLFSSGGWSLEERWWLVQSAGASCGARSWRPWRFVWGTPGCSILAACLLADVATTEHIVTSEKVSPRGGCSRRWGLLESLTLVAVGENSGDSIVIICRALLAGSGLLRWLRRGAVARPGCGGCGCSLLWLASLTLPHPTAVSVTRSLALFVVAPVCSSLTSWHTVLLTWLLSVYTWLFLPNLVEVRNVGGCVVRLWSHVVAPVFCELLCLGGCVPRVASALCLTPQSSFASAFVGVLAALAGRDSLSQEFVVDGRGGGLFAVPLRHLAMVVVGLALTGCEFRLSCRCIALEVEDCSGLVSAGCCATSGLRYAVVVLATAFWTSCVPRVGRFASFLVPCVLCQMVVWVVVLAGQLVPCFHTVATFVVKVPPLVLF</sequence>
<evidence type="ECO:0000313" key="1">
    <source>
        <dbReference type="EMBL" id="MQL79587.1"/>
    </source>
</evidence>
<gene>
    <name evidence="1" type="ORF">Taro_012032</name>
</gene>
<protein>
    <submittedName>
        <fullName evidence="1">Uncharacterized protein</fullName>
    </submittedName>
</protein>
<name>A0A843UBT5_COLES</name>
<dbReference type="Proteomes" id="UP000652761">
    <property type="component" value="Unassembled WGS sequence"/>
</dbReference>
<comment type="caution">
    <text evidence="1">The sequence shown here is derived from an EMBL/GenBank/DDBJ whole genome shotgun (WGS) entry which is preliminary data.</text>
</comment>
<dbReference type="EMBL" id="NMUH01000465">
    <property type="protein sequence ID" value="MQL79587.1"/>
    <property type="molecule type" value="Genomic_DNA"/>
</dbReference>
<evidence type="ECO:0000313" key="2">
    <source>
        <dbReference type="Proteomes" id="UP000652761"/>
    </source>
</evidence>
<feature type="non-terminal residue" evidence="1">
    <location>
        <position position="1"/>
    </location>
</feature>
<keyword evidence="2" id="KW-1185">Reference proteome</keyword>
<proteinExistence type="predicted"/>
<organism evidence="1 2">
    <name type="scientific">Colocasia esculenta</name>
    <name type="common">Wild taro</name>
    <name type="synonym">Arum esculentum</name>
    <dbReference type="NCBI Taxonomy" id="4460"/>
    <lineage>
        <taxon>Eukaryota</taxon>
        <taxon>Viridiplantae</taxon>
        <taxon>Streptophyta</taxon>
        <taxon>Embryophyta</taxon>
        <taxon>Tracheophyta</taxon>
        <taxon>Spermatophyta</taxon>
        <taxon>Magnoliopsida</taxon>
        <taxon>Liliopsida</taxon>
        <taxon>Araceae</taxon>
        <taxon>Aroideae</taxon>
        <taxon>Colocasieae</taxon>
        <taxon>Colocasia</taxon>
    </lineage>
</organism>